<dbReference type="Proteomes" id="UP000677687">
    <property type="component" value="Unassembled WGS sequence"/>
</dbReference>
<dbReference type="SUPFAM" id="SSF53167">
    <property type="entry name" value="Purine and uridine phosphorylases"/>
    <property type="match status" value="1"/>
</dbReference>
<dbReference type="InterPro" id="IPR035994">
    <property type="entry name" value="Nucleoside_phosphorylase_sf"/>
</dbReference>
<comment type="caution">
    <text evidence="2">The sequence shown here is derived from an EMBL/GenBank/DDBJ whole genome shotgun (WGS) entry which is preliminary data.</text>
</comment>
<evidence type="ECO:0000259" key="1">
    <source>
        <dbReference type="Pfam" id="PF01048"/>
    </source>
</evidence>
<organism evidence="2 3">
    <name type="scientific">Candidatus Iainarchaeum sp</name>
    <dbReference type="NCBI Taxonomy" id="3101447"/>
    <lineage>
        <taxon>Archaea</taxon>
        <taxon>Candidatus Iainarchaeota</taxon>
        <taxon>Candidatus Iainarchaeia</taxon>
        <taxon>Candidatus Iainarchaeales</taxon>
        <taxon>Candidatus Iainarchaeaceae</taxon>
        <taxon>Candidatus Iainarchaeum</taxon>
    </lineage>
</organism>
<dbReference type="AlphaFoldDB" id="A0A8T4KPK2"/>
<dbReference type="GO" id="GO:0003824">
    <property type="term" value="F:catalytic activity"/>
    <property type="evidence" value="ECO:0007669"/>
    <property type="project" value="InterPro"/>
</dbReference>
<reference evidence="2" key="2">
    <citation type="submission" date="2021-05" db="EMBL/GenBank/DDBJ databases">
        <title>Protein family content uncovers lineage relationships and bacterial pathway maintenance mechanisms in DPANN archaea.</title>
        <authorList>
            <person name="Castelle C.J."/>
            <person name="Meheust R."/>
            <person name="Jaffe A.L."/>
            <person name="Seitz K."/>
            <person name="Gong X."/>
            <person name="Baker B.J."/>
            <person name="Banfield J.F."/>
        </authorList>
    </citation>
    <scope>NUCLEOTIDE SEQUENCE</scope>
    <source>
        <strain evidence="2">RIFCSPHIGHO2_01_FULL_AR10_44_11</strain>
    </source>
</reference>
<dbReference type="Pfam" id="PF01048">
    <property type="entry name" value="PNP_UDP_1"/>
    <property type="match status" value="1"/>
</dbReference>
<dbReference type="InterPro" id="IPR000845">
    <property type="entry name" value="Nucleoside_phosphorylase_d"/>
</dbReference>
<sequence>MVYGDMHKDKKLLDVLCLEDIGLKSDDVPKTVVCSPYGFDREFGKGVLQRTLKKNKFQIKKVINYFSQSGAKGTSFLAKRNRQNILFLISGVGAVHASHICILLGKCKPVKNVIFVGSAAVLSDEISQDDINIPFESVRADRVAEEAIPLSFKALADKRLAKEFEPFILPELAKINSKLHHGKNYTICVAYYETKKFLERLKKQNIYTIELEASIFYTFLRKAKKRCIAIIRAGDKPLAGSYWGEKRRKKAKVKRAILNSIVNYLVSKTQ</sequence>
<dbReference type="GO" id="GO:0009116">
    <property type="term" value="P:nucleoside metabolic process"/>
    <property type="evidence" value="ECO:0007669"/>
    <property type="project" value="InterPro"/>
</dbReference>
<proteinExistence type="predicted"/>
<feature type="domain" description="Nucleoside phosphorylase" evidence="1">
    <location>
        <begin position="62"/>
        <end position="238"/>
    </location>
</feature>
<evidence type="ECO:0000313" key="2">
    <source>
        <dbReference type="EMBL" id="MBS3057038.1"/>
    </source>
</evidence>
<dbReference type="Gene3D" id="3.40.50.1580">
    <property type="entry name" value="Nucleoside phosphorylase domain"/>
    <property type="match status" value="1"/>
</dbReference>
<reference evidence="2" key="1">
    <citation type="submission" date="2021-03" db="EMBL/GenBank/DDBJ databases">
        <authorList>
            <person name="Jaffe A."/>
        </authorList>
    </citation>
    <scope>NUCLEOTIDE SEQUENCE</scope>
    <source>
        <strain evidence="2">RIFCSPHIGHO2_01_FULL_AR10_44_11</strain>
    </source>
</reference>
<protein>
    <recommendedName>
        <fullName evidence="1">Nucleoside phosphorylase domain-containing protein</fullName>
    </recommendedName>
</protein>
<gene>
    <name evidence="2" type="ORF">J4415_00235</name>
</gene>
<accession>A0A8T4KPK2</accession>
<name>A0A8T4KPK2_9ARCH</name>
<evidence type="ECO:0000313" key="3">
    <source>
        <dbReference type="Proteomes" id="UP000677687"/>
    </source>
</evidence>
<dbReference type="EMBL" id="JAGVWD010000004">
    <property type="protein sequence ID" value="MBS3057038.1"/>
    <property type="molecule type" value="Genomic_DNA"/>
</dbReference>